<feature type="transmembrane region" description="Helical" evidence="2">
    <location>
        <begin position="37"/>
        <end position="64"/>
    </location>
</feature>
<proteinExistence type="predicted"/>
<dbReference type="Proteomes" id="UP000218231">
    <property type="component" value="Unassembled WGS sequence"/>
</dbReference>
<dbReference type="AlphaFoldDB" id="A0A2A2KY21"/>
<dbReference type="STRING" id="2018661.A0A2A2KY21"/>
<feature type="region of interest" description="Disordered" evidence="1">
    <location>
        <begin position="75"/>
        <end position="151"/>
    </location>
</feature>
<keyword evidence="2" id="KW-0472">Membrane</keyword>
<keyword evidence="2" id="KW-1133">Transmembrane helix</keyword>
<protein>
    <submittedName>
        <fullName evidence="3">Uncharacterized protein</fullName>
    </submittedName>
</protein>
<sequence>MTFAQIVFAIFFPYSDHANILLDPRNDSFWKREGQLLYAFIIVGLFALLFTWILQVSLNCYQYFASRAAEKQMKNSRPPLPLVLPQNPTTATTGEPGKNKDGAAVPANGKPNGNNSSSSNPKSFRNPNFSWSDDEEEVFPPKKQSGEPAIV</sequence>
<accession>A0A2A2KY21</accession>
<evidence type="ECO:0000256" key="1">
    <source>
        <dbReference type="SAM" id="MobiDB-lite"/>
    </source>
</evidence>
<evidence type="ECO:0000313" key="3">
    <source>
        <dbReference type="EMBL" id="PAV78767.1"/>
    </source>
</evidence>
<evidence type="ECO:0000256" key="2">
    <source>
        <dbReference type="SAM" id="Phobius"/>
    </source>
</evidence>
<reference evidence="3 4" key="1">
    <citation type="journal article" date="2017" name="Curr. Biol.">
        <title>Genome architecture and evolution of a unichromosomal asexual nematode.</title>
        <authorList>
            <person name="Fradin H."/>
            <person name="Zegar C."/>
            <person name="Gutwein M."/>
            <person name="Lucas J."/>
            <person name="Kovtun M."/>
            <person name="Corcoran D."/>
            <person name="Baugh L.R."/>
            <person name="Kiontke K."/>
            <person name="Gunsalus K."/>
            <person name="Fitch D.H."/>
            <person name="Piano F."/>
        </authorList>
    </citation>
    <scope>NUCLEOTIDE SEQUENCE [LARGE SCALE GENOMIC DNA]</scope>
    <source>
        <strain evidence="3">PF1309</strain>
    </source>
</reference>
<name>A0A2A2KY21_9BILA</name>
<feature type="compositionally biased region" description="Low complexity" evidence="1">
    <location>
        <begin position="108"/>
        <end position="130"/>
    </location>
</feature>
<evidence type="ECO:0000313" key="4">
    <source>
        <dbReference type="Proteomes" id="UP000218231"/>
    </source>
</evidence>
<gene>
    <name evidence="3" type="ORF">WR25_08295</name>
</gene>
<comment type="caution">
    <text evidence="3">The sequence shown here is derived from an EMBL/GenBank/DDBJ whole genome shotgun (WGS) entry which is preliminary data.</text>
</comment>
<dbReference type="EMBL" id="LIAE01007519">
    <property type="protein sequence ID" value="PAV78767.1"/>
    <property type="molecule type" value="Genomic_DNA"/>
</dbReference>
<organism evidence="3 4">
    <name type="scientific">Diploscapter pachys</name>
    <dbReference type="NCBI Taxonomy" id="2018661"/>
    <lineage>
        <taxon>Eukaryota</taxon>
        <taxon>Metazoa</taxon>
        <taxon>Ecdysozoa</taxon>
        <taxon>Nematoda</taxon>
        <taxon>Chromadorea</taxon>
        <taxon>Rhabditida</taxon>
        <taxon>Rhabditina</taxon>
        <taxon>Rhabditomorpha</taxon>
        <taxon>Rhabditoidea</taxon>
        <taxon>Rhabditidae</taxon>
        <taxon>Diploscapter</taxon>
    </lineage>
</organism>
<keyword evidence="2" id="KW-0812">Transmembrane</keyword>
<keyword evidence="4" id="KW-1185">Reference proteome</keyword>